<dbReference type="InterPro" id="IPR017583">
    <property type="entry name" value="Tagatose/fructose_Pkinase"/>
</dbReference>
<evidence type="ECO:0000256" key="1">
    <source>
        <dbReference type="ARBA" id="ARBA00010688"/>
    </source>
</evidence>
<keyword evidence="3" id="KW-0547">Nucleotide-binding</keyword>
<dbReference type="Proteomes" id="UP000007962">
    <property type="component" value="Chromosome"/>
</dbReference>
<proteinExistence type="inferred from homology"/>
<dbReference type="STRING" id="471853.Bcav_3537"/>
<dbReference type="GO" id="GO:0008443">
    <property type="term" value="F:phosphofructokinase activity"/>
    <property type="evidence" value="ECO:0007669"/>
    <property type="project" value="TreeGrafter"/>
</dbReference>
<dbReference type="PROSITE" id="PS00583">
    <property type="entry name" value="PFKB_KINASES_1"/>
    <property type="match status" value="1"/>
</dbReference>
<dbReference type="Pfam" id="PF00294">
    <property type="entry name" value="PfkB"/>
    <property type="match status" value="1"/>
</dbReference>
<dbReference type="EMBL" id="CP001618">
    <property type="protein sequence ID" value="ACQ81779.1"/>
    <property type="molecule type" value="Genomic_DNA"/>
</dbReference>
<feature type="domain" description="Carbohydrate kinase PfkB" evidence="7">
    <location>
        <begin position="16"/>
        <end position="301"/>
    </location>
</feature>
<accession>C5C2T5</accession>
<dbReference type="PIRSF" id="PIRSF000535">
    <property type="entry name" value="1PFK/6PFK/LacC"/>
    <property type="match status" value="1"/>
</dbReference>
<evidence type="ECO:0000256" key="3">
    <source>
        <dbReference type="ARBA" id="ARBA00022741"/>
    </source>
</evidence>
<evidence type="ECO:0000256" key="4">
    <source>
        <dbReference type="ARBA" id="ARBA00022777"/>
    </source>
</evidence>
<comment type="similarity">
    <text evidence="1">Belongs to the carbohydrate kinase PfkB family.</text>
</comment>
<dbReference type="GO" id="GO:0005829">
    <property type="term" value="C:cytosol"/>
    <property type="evidence" value="ECO:0007669"/>
    <property type="project" value="TreeGrafter"/>
</dbReference>
<dbReference type="AlphaFoldDB" id="C5C2T5"/>
<evidence type="ECO:0000256" key="5">
    <source>
        <dbReference type="ARBA" id="ARBA00022840"/>
    </source>
</evidence>
<dbReference type="eggNOG" id="COG1105">
    <property type="taxonomic scope" value="Bacteria"/>
</dbReference>
<name>C5C2T5_BEUC1</name>
<dbReference type="EC" id="2.7.1.144" evidence="8"/>
<dbReference type="HOGENOM" id="CLU_050013_0_2_11"/>
<dbReference type="GO" id="GO:0005524">
    <property type="term" value="F:ATP binding"/>
    <property type="evidence" value="ECO:0007669"/>
    <property type="project" value="UniProtKB-KW"/>
</dbReference>
<dbReference type="KEGG" id="bcv:Bcav_3537"/>
<evidence type="ECO:0000256" key="2">
    <source>
        <dbReference type="ARBA" id="ARBA00022679"/>
    </source>
</evidence>
<organism evidence="8 9">
    <name type="scientific">Beutenbergia cavernae (strain ATCC BAA-8 / DSM 12333 / CCUG 43141 / JCM 11478 / NBRC 16432 / NCIMB 13614 / HKI 0122)</name>
    <dbReference type="NCBI Taxonomy" id="471853"/>
    <lineage>
        <taxon>Bacteria</taxon>
        <taxon>Bacillati</taxon>
        <taxon>Actinomycetota</taxon>
        <taxon>Actinomycetes</taxon>
        <taxon>Micrococcales</taxon>
        <taxon>Beutenbergiaceae</taxon>
        <taxon>Beutenbergia</taxon>
    </lineage>
</organism>
<evidence type="ECO:0000256" key="6">
    <source>
        <dbReference type="PIRNR" id="PIRNR000535"/>
    </source>
</evidence>
<dbReference type="SUPFAM" id="SSF53613">
    <property type="entry name" value="Ribokinase-like"/>
    <property type="match status" value="1"/>
</dbReference>
<reference evidence="8 9" key="1">
    <citation type="journal article" date="2009" name="Stand. Genomic Sci.">
        <title>Complete genome sequence of Beutenbergia cavernae type strain (HKI 0122).</title>
        <authorList>
            <person name="Land M."/>
            <person name="Pukall R."/>
            <person name="Abt B."/>
            <person name="Goker M."/>
            <person name="Rohde M."/>
            <person name="Glavina Del Rio T."/>
            <person name="Tice H."/>
            <person name="Copeland A."/>
            <person name="Cheng J.F."/>
            <person name="Lucas S."/>
            <person name="Chen F."/>
            <person name="Nolan M."/>
            <person name="Bruce D."/>
            <person name="Goodwin L."/>
            <person name="Pitluck S."/>
            <person name="Ivanova N."/>
            <person name="Mavromatis K."/>
            <person name="Ovchinnikova G."/>
            <person name="Pati A."/>
            <person name="Chen A."/>
            <person name="Palaniappan K."/>
            <person name="Hauser L."/>
            <person name="Chang Y.J."/>
            <person name="Jefferies C.C."/>
            <person name="Saunders E."/>
            <person name="Brettin T."/>
            <person name="Detter J.C."/>
            <person name="Han C."/>
            <person name="Chain P."/>
            <person name="Bristow J."/>
            <person name="Eisen J.A."/>
            <person name="Markowitz V."/>
            <person name="Hugenholtz P."/>
            <person name="Kyrpides N.C."/>
            <person name="Klenk H.P."/>
            <person name="Lapidus A."/>
        </authorList>
    </citation>
    <scope>NUCLEOTIDE SEQUENCE [LARGE SCALE GENOMIC DNA]</scope>
    <source>
        <strain evidence="9">ATCC BAA-8 / DSM 12333 / NBRC 16432</strain>
    </source>
</reference>
<evidence type="ECO:0000313" key="9">
    <source>
        <dbReference type="Proteomes" id="UP000007962"/>
    </source>
</evidence>
<evidence type="ECO:0000313" key="8">
    <source>
        <dbReference type="EMBL" id="ACQ81779.1"/>
    </source>
</evidence>
<dbReference type="InterPro" id="IPR011611">
    <property type="entry name" value="PfkB_dom"/>
</dbReference>
<keyword evidence="9" id="KW-1185">Reference proteome</keyword>
<sequence>MIVTLTPNPALDVTYRVPGWRPGASHRVHDVTERAGGKGLNVARVLHALGVGVRAVAPLGGATGERVASDAAAAGLELLAVPIAGETRRSIAVTGDGDATVFNEAGPVLGAGEWAAVLAALDDVTGPGDVLVVSGSVPAGVGTRDVADLVTHLRERGTKVVLDTSGPALAAGLAAGPDVVKPNAHELVELVERAGPLPTLLSDDGGDATAVARAAVVDAARRVLTGDAAHTFAAVSLGAGGMVGVSADRAWWVAAPERLGGNPTGAGDAAVAALARGLDGGAGAHDALADAVALSGAAVVAPLAGDVDAATYERLRAAVVVHEMEDTDAAH</sequence>
<dbReference type="PROSITE" id="PS00584">
    <property type="entry name" value="PFKB_KINASES_2"/>
    <property type="match status" value="1"/>
</dbReference>
<dbReference type="PANTHER" id="PTHR46566:SF5">
    <property type="entry name" value="1-PHOSPHOFRUCTOKINASE"/>
    <property type="match status" value="1"/>
</dbReference>
<dbReference type="RefSeq" id="WP_015884016.1">
    <property type="nucleotide sequence ID" value="NC_012669.1"/>
</dbReference>
<dbReference type="NCBIfam" id="TIGR03168">
    <property type="entry name" value="1-PFK"/>
    <property type="match status" value="1"/>
</dbReference>
<dbReference type="InterPro" id="IPR029056">
    <property type="entry name" value="Ribokinase-like"/>
</dbReference>
<dbReference type="PANTHER" id="PTHR46566">
    <property type="entry name" value="1-PHOSPHOFRUCTOKINASE-RELATED"/>
    <property type="match status" value="1"/>
</dbReference>
<dbReference type="InterPro" id="IPR002173">
    <property type="entry name" value="Carboh/pur_kinase_PfkB_CS"/>
</dbReference>
<protein>
    <submittedName>
        <fullName evidence="8">1-phosphofructokinase</fullName>
        <ecNumber evidence="8">2.7.1.144</ecNumber>
    </submittedName>
</protein>
<dbReference type="Gene3D" id="3.40.1190.20">
    <property type="match status" value="1"/>
</dbReference>
<keyword evidence="2 6" id="KW-0808">Transferase</keyword>
<dbReference type="OrthoDB" id="9801219at2"/>
<keyword evidence="5" id="KW-0067">ATP-binding</keyword>
<keyword evidence="4 8" id="KW-0418">Kinase</keyword>
<evidence type="ECO:0000259" key="7">
    <source>
        <dbReference type="Pfam" id="PF00294"/>
    </source>
</evidence>
<dbReference type="GO" id="GO:0009024">
    <property type="term" value="F:tagatose-6-phosphate kinase activity"/>
    <property type="evidence" value="ECO:0007669"/>
    <property type="project" value="UniProtKB-EC"/>
</dbReference>
<gene>
    <name evidence="8" type="ordered locus">Bcav_3537</name>
</gene>